<keyword evidence="2" id="KW-1185">Reference proteome</keyword>
<dbReference type="STRING" id="1314800.A0A1B7N112"/>
<sequence>WERLSQVVAKGAEYDFREHRPHSKCLEGTRIDLLDYIHGLLDDGDTSRIIWLHGTVGVGKDGRPENESSQLSKLNSRDRSFSRGAVVHKLIVRGVFPSRSRAGS</sequence>
<name>A0A1B7N112_9AGAM</name>
<evidence type="ECO:0000313" key="2">
    <source>
        <dbReference type="Proteomes" id="UP000092154"/>
    </source>
</evidence>
<dbReference type="AlphaFoldDB" id="A0A1B7N112"/>
<protein>
    <submittedName>
        <fullName evidence="1">Uncharacterized protein</fullName>
    </submittedName>
</protein>
<proteinExistence type="predicted"/>
<organism evidence="1 2">
    <name type="scientific">Rhizopogon vinicolor AM-OR11-026</name>
    <dbReference type="NCBI Taxonomy" id="1314800"/>
    <lineage>
        <taxon>Eukaryota</taxon>
        <taxon>Fungi</taxon>
        <taxon>Dikarya</taxon>
        <taxon>Basidiomycota</taxon>
        <taxon>Agaricomycotina</taxon>
        <taxon>Agaricomycetes</taxon>
        <taxon>Agaricomycetidae</taxon>
        <taxon>Boletales</taxon>
        <taxon>Suillineae</taxon>
        <taxon>Rhizopogonaceae</taxon>
        <taxon>Rhizopogon</taxon>
    </lineage>
</organism>
<accession>A0A1B7N112</accession>
<dbReference type="OrthoDB" id="674604at2759"/>
<dbReference type="InParanoid" id="A0A1B7N112"/>
<evidence type="ECO:0000313" key="1">
    <source>
        <dbReference type="EMBL" id="OAX38537.1"/>
    </source>
</evidence>
<dbReference type="EMBL" id="KV448289">
    <property type="protein sequence ID" value="OAX38537.1"/>
    <property type="molecule type" value="Genomic_DNA"/>
</dbReference>
<reference evidence="1 2" key="1">
    <citation type="submission" date="2016-06" db="EMBL/GenBank/DDBJ databases">
        <title>Comparative genomics of the ectomycorrhizal sister species Rhizopogon vinicolor and Rhizopogon vesiculosus (Basidiomycota: Boletales) reveals a divergence of the mating type B locus.</title>
        <authorList>
            <consortium name="DOE Joint Genome Institute"/>
            <person name="Mujic A.B."/>
            <person name="Kuo A."/>
            <person name="Tritt A."/>
            <person name="Lipzen A."/>
            <person name="Chen C."/>
            <person name="Johnson J."/>
            <person name="Sharma A."/>
            <person name="Barry K."/>
            <person name="Grigoriev I.V."/>
            <person name="Spatafora J.W."/>
        </authorList>
    </citation>
    <scope>NUCLEOTIDE SEQUENCE [LARGE SCALE GENOMIC DNA]</scope>
    <source>
        <strain evidence="1 2">AM-OR11-026</strain>
    </source>
</reference>
<dbReference type="Proteomes" id="UP000092154">
    <property type="component" value="Unassembled WGS sequence"/>
</dbReference>
<gene>
    <name evidence="1" type="ORF">K503DRAFT_691393</name>
</gene>
<feature type="non-terminal residue" evidence="1">
    <location>
        <position position="1"/>
    </location>
</feature>